<dbReference type="SUPFAM" id="SSF46785">
    <property type="entry name" value="Winged helix' DNA-binding domain"/>
    <property type="match status" value="1"/>
</dbReference>
<dbReference type="OrthoDB" id="362473at2"/>
<evidence type="ECO:0000313" key="6">
    <source>
        <dbReference type="Proteomes" id="UP000315971"/>
    </source>
</evidence>
<accession>A0A521AFG3</accession>
<evidence type="ECO:0000256" key="2">
    <source>
        <dbReference type="ARBA" id="ARBA00023125"/>
    </source>
</evidence>
<dbReference type="EMBL" id="FXSZ01000001">
    <property type="protein sequence ID" value="SMO33531.1"/>
    <property type="molecule type" value="Genomic_DNA"/>
</dbReference>
<dbReference type="SMART" id="SM00345">
    <property type="entry name" value="HTH_GNTR"/>
    <property type="match status" value="1"/>
</dbReference>
<dbReference type="PROSITE" id="PS50949">
    <property type="entry name" value="HTH_GNTR"/>
    <property type="match status" value="1"/>
</dbReference>
<keyword evidence="2" id="KW-0238">DNA-binding</keyword>
<dbReference type="GO" id="GO:0003677">
    <property type="term" value="F:DNA binding"/>
    <property type="evidence" value="ECO:0007669"/>
    <property type="project" value="UniProtKB-KW"/>
</dbReference>
<proteinExistence type="predicted"/>
<keyword evidence="1" id="KW-0805">Transcription regulation</keyword>
<organism evidence="5 6">
    <name type="scientific">Solitalea koreensis</name>
    <dbReference type="NCBI Taxonomy" id="543615"/>
    <lineage>
        <taxon>Bacteria</taxon>
        <taxon>Pseudomonadati</taxon>
        <taxon>Bacteroidota</taxon>
        <taxon>Sphingobacteriia</taxon>
        <taxon>Sphingobacteriales</taxon>
        <taxon>Sphingobacteriaceae</taxon>
        <taxon>Solitalea</taxon>
    </lineage>
</organism>
<dbReference type="InterPro" id="IPR000524">
    <property type="entry name" value="Tscrpt_reg_HTH_GntR"/>
</dbReference>
<reference evidence="5 6" key="1">
    <citation type="submission" date="2017-05" db="EMBL/GenBank/DDBJ databases">
        <authorList>
            <person name="Varghese N."/>
            <person name="Submissions S."/>
        </authorList>
    </citation>
    <scope>NUCLEOTIDE SEQUENCE [LARGE SCALE GENOMIC DNA]</scope>
    <source>
        <strain evidence="5 6">DSM 21342</strain>
    </source>
</reference>
<dbReference type="Gene3D" id="1.10.10.10">
    <property type="entry name" value="Winged helix-like DNA-binding domain superfamily/Winged helix DNA-binding domain"/>
    <property type="match status" value="1"/>
</dbReference>
<evidence type="ECO:0000256" key="1">
    <source>
        <dbReference type="ARBA" id="ARBA00023015"/>
    </source>
</evidence>
<keyword evidence="6" id="KW-1185">Reference proteome</keyword>
<dbReference type="PANTHER" id="PTHR38445">
    <property type="entry name" value="HTH-TYPE TRANSCRIPTIONAL REPRESSOR YTRA"/>
    <property type="match status" value="1"/>
</dbReference>
<dbReference type="AlphaFoldDB" id="A0A521AFG3"/>
<evidence type="ECO:0000313" key="5">
    <source>
        <dbReference type="EMBL" id="SMO33531.1"/>
    </source>
</evidence>
<protein>
    <submittedName>
        <fullName evidence="5">Transcriptional regulator, GntR family</fullName>
    </submittedName>
</protein>
<dbReference type="PANTHER" id="PTHR38445:SF10">
    <property type="entry name" value="GNTR-FAMILY TRANSCRIPTIONAL REGULATOR"/>
    <property type="match status" value="1"/>
</dbReference>
<dbReference type="Proteomes" id="UP000315971">
    <property type="component" value="Unassembled WGS sequence"/>
</dbReference>
<keyword evidence="3" id="KW-0804">Transcription</keyword>
<evidence type="ECO:0000256" key="3">
    <source>
        <dbReference type="ARBA" id="ARBA00023163"/>
    </source>
</evidence>
<gene>
    <name evidence="5" type="ORF">SAMN06265350_101106</name>
</gene>
<dbReference type="Pfam" id="PF00392">
    <property type="entry name" value="GntR"/>
    <property type="match status" value="1"/>
</dbReference>
<name>A0A521AFG3_9SPHI</name>
<sequence>MQFREQQAIYLQIVDYACEQVLLGKWMPSLRIPSVRELAVTLEVNPNTIMRAYEILQDEGICSNKRGVGFFTDADAMEKVKNYKRKQFIENELPLLFKSMYLLNISFDEIQERYQTYTSTLNA</sequence>
<feature type="domain" description="HTH gntR-type" evidence="4">
    <location>
        <begin position="7"/>
        <end position="75"/>
    </location>
</feature>
<dbReference type="GO" id="GO:0003700">
    <property type="term" value="F:DNA-binding transcription factor activity"/>
    <property type="evidence" value="ECO:0007669"/>
    <property type="project" value="InterPro"/>
</dbReference>
<evidence type="ECO:0000259" key="4">
    <source>
        <dbReference type="PROSITE" id="PS50949"/>
    </source>
</evidence>
<dbReference type="CDD" id="cd07377">
    <property type="entry name" value="WHTH_GntR"/>
    <property type="match status" value="1"/>
</dbReference>
<dbReference type="Gene3D" id="1.10.287.100">
    <property type="match status" value="1"/>
</dbReference>
<dbReference type="InterPro" id="IPR036388">
    <property type="entry name" value="WH-like_DNA-bd_sf"/>
</dbReference>
<dbReference type="RefSeq" id="WP_142600563.1">
    <property type="nucleotide sequence ID" value="NZ_FXSZ01000001.1"/>
</dbReference>
<dbReference type="InterPro" id="IPR036390">
    <property type="entry name" value="WH_DNA-bd_sf"/>
</dbReference>